<reference evidence="1" key="1">
    <citation type="submission" date="2024-03" db="EMBL/GenBank/DDBJ databases">
        <title>Whole genome sequecning of epiphytes from Marcgravia umbellata leaves.</title>
        <authorList>
            <person name="Kumar G."/>
            <person name="Savka M.A."/>
        </authorList>
    </citation>
    <scope>NUCLEOTIDE SEQUENCE</scope>
    <source>
        <strain evidence="1">RIT_BL5</strain>
    </source>
</reference>
<keyword evidence="2" id="KW-1185">Reference proteome</keyword>
<name>A0ACC6PEJ4_9BACL</name>
<gene>
    <name evidence="1" type="ORF">WKI47_15790</name>
</gene>
<keyword evidence="1" id="KW-0067">ATP-binding</keyword>
<dbReference type="EMBL" id="JBBKAR010000042">
    <property type="protein sequence ID" value="MEJ8305370.1"/>
    <property type="molecule type" value="Genomic_DNA"/>
</dbReference>
<organism evidence="1 2">
    <name type="scientific">Saccharibacillus sacchari</name>
    <dbReference type="NCBI Taxonomy" id="456493"/>
    <lineage>
        <taxon>Bacteria</taxon>
        <taxon>Bacillati</taxon>
        <taxon>Bacillota</taxon>
        <taxon>Bacilli</taxon>
        <taxon>Bacillales</taxon>
        <taxon>Paenibacillaceae</taxon>
        <taxon>Saccharibacillus</taxon>
    </lineage>
</organism>
<sequence>MKTFKDLGIAPEVLDRLQAQGITVPTPVQASSLPLALQGRDLMVQAQTGTGKTLAFILPILEKIAAGREWHDGGRSEGKGLPPALVVAPTRELALQITVEARKMAGPEMRILSVYGGQDVEAQLHKLKSGCDLVIGTPGRLLDHIRRETLNLSRVKTLVLDEADQMLHMGFLKEVQTIIEATPPSRQTMLFSATLPDNVRHLAGAYTKDAEQISITPAEKIPARNIRQIALECTDRNKYDALKFLINRDNPYLAVVFCRTKRRASKLNEELQLEGYNSAELHGDLSQNKREQVMRAFREARLQILIATDVAARGLDVEGVSHVFNFDIPQDTDSYIHRIGRTGRAGDKGLAYTFVTQREQSTLDLIEDATKQRPERVVFQNGGIIRVSDATRRPNESREGRDSREGSVKGGGRRGAGGGRSGQEGGRGRRGEGGRNQGRDEGSRSGTRRVAGGEDRAGRDGAGASRRGGSSRGESAGRGGARSESGSNSAGSGRGGRNGESGRSGGYNRGESGRSESGRGGSSRGNGSERSGKSGGTGSARSNGGRSDNNRGGNGRGSDSGSGRGRRR</sequence>
<comment type="caution">
    <text evidence="1">The sequence shown here is derived from an EMBL/GenBank/DDBJ whole genome shotgun (WGS) entry which is preliminary data.</text>
</comment>
<accession>A0ACC6PEJ4</accession>
<evidence type="ECO:0000313" key="1">
    <source>
        <dbReference type="EMBL" id="MEJ8305370.1"/>
    </source>
</evidence>
<dbReference type="Proteomes" id="UP001380953">
    <property type="component" value="Unassembled WGS sequence"/>
</dbReference>
<keyword evidence="1" id="KW-0347">Helicase</keyword>
<proteinExistence type="predicted"/>
<keyword evidence="1" id="KW-0378">Hydrolase</keyword>
<evidence type="ECO:0000313" key="2">
    <source>
        <dbReference type="Proteomes" id="UP001380953"/>
    </source>
</evidence>
<protein>
    <submittedName>
        <fullName evidence="1">DEAD/DEAH box helicase</fullName>
    </submittedName>
</protein>
<keyword evidence="1" id="KW-0547">Nucleotide-binding</keyword>